<organism evidence="1">
    <name type="scientific">marine sediment metagenome</name>
    <dbReference type="NCBI Taxonomy" id="412755"/>
    <lineage>
        <taxon>unclassified sequences</taxon>
        <taxon>metagenomes</taxon>
        <taxon>ecological metagenomes</taxon>
    </lineage>
</organism>
<proteinExistence type="predicted"/>
<name>A0A0F9GN97_9ZZZZ</name>
<dbReference type="EMBL" id="LAZR01027786">
    <property type="protein sequence ID" value="KKL64622.1"/>
    <property type="molecule type" value="Genomic_DNA"/>
</dbReference>
<sequence length="54" mass="6113">MYVHAIHNGTDEVVILEVISGNPKNYAEVMIVFFLCSTCVLYCDNDLTNFIITE</sequence>
<comment type="caution">
    <text evidence="1">The sequence shown here is derived from an EMBL/GenBank/DDBJ whole genome shotgun (WGS) entry which is preliminary data.</text>
</comment>
<accession>A0A0F9GN97</accession>
<gene>
    <name evidence="1" type="ORF">LCGC14_2163130</name>
</gene>
<protein>
    <submittedName>
        <fullName evidence="1">Uncharacterized protein</fullName>
    </submittedName>
</protein>
<dbReference type="AlphaFoldDB" id="A0A0F9GN97"/>
<evidence type="ECO:0000313" key="1">
    <source>
        <dbReference type="EMBL" id="KKL64622.1"/>
    </source>
</evidence>
<reference evidence="1" key="1">
    <citation type="journal article" date="2015" name="Nature">
        <title>Complex archaea that bridge the gap between prokaryotes and eukaryotes.</title>
        <authorList>
            <person name="Spang A."/>
            <person name="Saw J.H."/>
            <person name="Jorgensen S.L."/>
            <person name="Zaremba-Niedzwiedzka K."/>
            <person name="Martijn J."/>
            <person name="Lind A.E."/>
            <person name="van Eijk R."/>
            <person name="Schleper C."/>
            <person name="Guy L."/>
            <person name="Ettema T.J."/>
        </authorList>
    </citation>
    <scope>NUCLEOTIDE SEQUENCE</scope>
</reference>